<dbReference type="Proteomes" id="UP000318693">
    <property type="component" value="Unassembled WGS sequence"/>
</dbReference>
<evidence type="ECO:0000313" key="3">
    <source>
        <dbReference type="EMBL" id="TRW46149.1"/>
    </source>
</evidence>
<dbReference type="Pfam" id="PF13556">
    <property type="entry name" value="HTH_30"/>
    <property type="match status" value="1"/>
</dbReference>
<accession>A0A552WUA9</accession>
<sequence>MSPVMVGVQDVLAQPALALRGVFVPRPAEPVRWVATSELADPSPFLEGGEVLLTTGLDTSGWRDEWEGYVARLRAAGVAAIGFATGLTHDRVPDRLERACRAREVNLFEVPRHTPFVAISRLTARLLEERDRADSRRAVVMQRELTEAAARRGDPGALLRTLSGQVDGGTALLTSTGTPDGAPAGTPPPPGLDMVAEVARIRPQGLRTSASVTVGTHTVVIQPVGVGTRPEGYLAAWAPQPLTDGQRGAVTTAVALLGLAAERRHERRERDRRLRARALELLLAGDARTTAVLLAAADDRPGEAELPERIRVAWATGDPDAVAGAVGVLDPAPAGHGTPVLLAWRAGDVLRLADAPERVELAAARLADLGLRVGVGAAVGSDDGERAATTARYALAQTTEVVPVVHWDGLVDDGVLALVGDRAAAAFAASFLGPIAGRADLLLTLRAFLRHHGSRGKVAAELTVHRNTVRHRLEEIEVALGRSLDDPATRVSAWVALQAEAAHRLEG</sequence>
<evidence type="ECO:0000259" key="2">
    <source>
        <dbReference type="Pfam" id="PF13556"/>
    </source>
</evidence>
<keyword evidence="4" id="KW-1185">Reference proteome</keyword>
<comment type="caution">
    <text evidence="3">The sequence shown here is derived from an EMBL/GenBank/DDBJ whole genome shotgun (WGS) entry which is preliminary data.</text>
</comment>
<dbReference type="EMBL" id="VJXR01000013">
    <property type="protein sequence ID" value="TRW46149.1"/>
    <property type="molecule type" value="Genomic_DNA"/>
</dbReference>
<protein>
    <submittedName>
        <fullName evidence="3">PucR family transcriptional regulator</fullName>
    </submittedName>
</protein>
<organism evidence="3 4">
    <name type="scientific">Georgenia yuyongxinii</name>
    <dbReference type="NCBI Taxonomy" id="2589797"/>
    <lineage>
        <taxon>Bacteria</taxon>
        <taxon>Bacillati</taxon>
        <taxon>Actinomycetota</taxon>
        <taxon>Actinomycetes</taxon>
        <taxon>Micrococcales</taxon>
        <taxon>Bogoriellaceae</taxon>
        <taxon>Georgenia</taxon>
    </lineage>
</organism>
<feature type="domain" description="Purine catabolism PurC-like" evidence="1">
    <location>
        <begin position="29"/>
        <end position="122"/>
    </location>
</feature>
<dbReference type="InterPro" id="IPR042070">
    <property type="entry name" value="PucR_C-HTH_sf"/>
</dbReference>
<dbReference type="Pfam" id="PF07905">
    <property type="entry name" value="PucR"/>
    <property type="match status" value="1"/>
</dbReference>
<reference evidence="3 4" key="1">
    <citation type="submission" date="2019-07" db="EMBL/GenBank/DDBJ databases">
        <title>Georgenia wutianyii sp. nov. and Georgenia *** sp. nov. isolated from plateau pika (Ochotona curzoniae) in the Qinghai-Tibet plateau of China.</title>
        <authorList>
            <person name="Tian Z."/>
        </authorList>
    </citation>
    <scope>NUCLEOTIDE SEQUENCE [LARGE SCALE GENOMIC DNA]</scope>
    <source>
        <strain evidence="3 4">Z446</strain>
    </source>
</reference>
<dbReference type="InterPro" id="IPR025736">
    <property type="entry name" value="PucR_C-HTH_dom"/>
</dbReference>
<evidence type="ECO:0000313" key="4">
    <source>
        <dbReference type="Proteomes" id="UP000318693"/>
    </source>
</evidence>
<proteinExistence type="predicted"/>
<name>A0A552WUA9_9MICO</name>
<dbReference type="PANTHER" id="PTHR33744:SF1">
    <property type="entry name" value="DNA-BINDING TRANSCRIPTIONAL ACTIVATOR ADER"/>
    <property type="match status" value="1"/>
</dbReference>
<dbReference type="RefSeq" id="WP_143417783.1">
    <property type="nucleotide sequence ID" value="NZ_VJXR01000013.1"/>
</dbReference>
<dbReference type="InterPro" id="IPR051448">
    <property type="entry name" value="CdaR-like_regulators"/>
</dbReference>
<dbReference type="AlphaFoldDB" id="A0A552WUA9"/>
<dbReference type="InterPro" id="IPR012914">
    <property type="entry name" value="PucR_dom"/>
</dbReference>
<evidence type="ECO:0000259" key="1">
    <source>
        <dbReference type="Pfam" id="PF07905"/>
    </source>
</evidence>
<feature type="domain" description="PucR C-terminal helix-turn-helix" evidence="2">
    <location>
        <begin position="441"/>
        <end position="499"/>
    </location>
</feature>
<gene>
    <name evidence="3" type="ORF">FJ693_06870</name>
</gene>
<dbReference type="Gene3D" id="1.10.10.2840">
    <property type="entry name" value="PucR C-terminal helix-turn-helix domain"/>
    <property type="match status" value="1"/>
</dbReference>
<dbReference type="PANTHER" id="PTHR33744">
    <property type="entry name" value="CARBOHYDRATE DIACID REGULATOR"/>
    <property type="match status" value="1"/>
</dbReference>